<sequence>MTDISKDEVRREATAILKDADLITMLTEKVKKRIEKKLDVNLTARREEVDDLVIECLQEKQDGEKKRNKAANEGSDDRKDEEEEDSEEKEREEEKKPARRSPTKKTSSKRKEDSSASKESVSDSDIDED</sequence>
<keyword evidence="3" id="KW-1185">Reference proteome</keyword>
<reference evidence="4" key="1">
    <citation type="submission" date="2025-08" db="UniProtKB">
        <authorList>
            <consortium name="RefSeq"/>
        </authorList>
    </citation>
    <scope>IDENTIFICATION</scope>
    <source>
        <tissue evidence="4">Whole body</tissue>
    </source>
</reference>
<accession>A0ABM1JBB6</accession>
<dbReference type="SUPFAM" id="SSF109715">
    <property type="entry name" value="DEK C-terminal domain"/>
    <property type="match status" value="1"/>
</dbReference>
<organism evidence="3 4">
    <name type="scientific">Polistes dominula</name>
    <name type="common">European paper wasp</name>
    <name type="synonym">Vespa dominula</name>
    <dbReference type="NCBI Taxonomy" id="743375"/>
    <lineage>
        <taxon>Eukaryota</taxon>
        <taxon>Metazoa</taxon>
        <taxon>Ecdysozoa</taxon>
        <taxon>Arthropoda</taxon>
        <taxon>Hexapoda</taxon>
        <taxon>Insecta</taxon>
        <taxon>Pterygota</taxon>
        <taxon>Neoptera</taxon>
        <taxon>Endopterygota</taxon>
        <taxon>Hymenoptera</taxon>
        <taxon>Apocrita</taxon>
        <taxon>Aculeata</taxon>
        <taxon>Vespoidea</taxon>
        <taxon>Vespidae</taxon>
        <taxon>Polistinae</taxon>
        <taxon>Polistini</taxon>
        <taxon>Polistes</taxon>
    </lineage>
</organism>
<feature type="region of interest" description="Disordered" evidence="1">
    <location>
        <begin position="58"/>
        <end position="129"/>
    </location>
</feature>
<evidence type="ECO:0000259" key="2">
    <source>
        <dbReference type="PROSITE" id="PS51998"/>
    </source>
</evidence>
<dbReference type="GeneID" id="107073572"/>
<protein>
    <submittedName>
        <fullName evidence="4">Nucleolar protein 58-like</fullName>
    </submittedName>
</protein>
<evidence type="ECO:0000313" key="3">
    <source>
        <dbReference type="Proteomes" id="UP000694924"/>
    </source>
</evidence>
<dbReference type="InterPro" id="IPR014876">
    <property type="entry name" value="DEK_C"/>
</dbReference>
<dbReference type="Pfam" id="PF08766">
    <property type="entry name" value="DEK_C"/>
    <property type="match status" value="1"/>
</dbReference>
<evidence type="ECO:0000313" key="4">
    <source>
        <dbReference type="RefSeq" id="XP_015189754.1"/>
    </source>
</evidence>
<name>A0ABM1JBB6_POLDO</name>
<dbReference type="PROSITE" id="PS51998">
    <property type="entry name" value="DEK_C"/>
    <property type="match status" value="1"/>
</dbReference>
<proteinExistence type="predicted"/>
<dbReference type="Proteomes" id="UP000694924">
    <property type="component" value="Unplaced"/>
</dbReference>
<feature type="compositionally biased region" description="Basic residues" evidence="1">
    <location>
        <begin position="97"/>
        <end position="108"/>
    </location>
</feature>
<feature type="domain" description="DEK-C" evidence="2">
    <location>
        <begin position="3"/>
        <end position="58"/>
    </location>
</feature>
<dbReference type="RefSeq" id="XP_015189754.1">
    <property type="nucleotide sequence ID" value="XM_015334268.1"/>
</dbReference>
<gene>
    <name evidence="4" type="primary">LOC107073572</name>
</gene>
<evidence type="ECO:0000256" key="1">
    <source>
        <dbReference type="SAM" id="MobiDB-lite"/>
    </source>
</evidence>